<name>A0A1R3S2C7_ASPC5</name>
<reference evidence="2" key="1">
    <citation type="journal article" date="2017" name="Genome Biol.">
        <title>Comparative genomics reveals high biological diversity and specific adaptations in the industrially and medically important fungal genus Aspergillus.</title>
        <authorList>
            <person name="de Vries R.P."/>
            <person name="Riley R."/>
            <person name="Wiebenga A."/>
            <person name="Aguilar-Osorio G."/>
            <person name="Amillis S."/>
            <person name="Uchima C.A."/>
            <person name="Anderluh G."/>
            <person name="Asadollahi M."/>
            <person name="Askin M."/>
            <person name="Barry K."/>
            <person name="Battaglia E."/>
            <person name="Bayram O."/>
            <person name="Benocci T."/>
            <person name="Braus-Stromeyer S.A."/>
            <person name="Caldana C."/>
            <person name="Canovas D."/>
            <person name="Cerqueira G.C."/>
            <person name="Chen F."/>
            <person name="Chen W."/>
            <person name="Choi C."/>
            <person name="Clum A."/>
            <person name="Dos Santos R.A."/>
            <person name="Damasio A.R."/>
            <person name="Diallinas G."/>
            <person name="Emri T."/>
            <person name="Fekete E."/>
            <person name="Flipphi M."/>
            <person name="Freyberg S."/>
            <person name="Gallo A."/>
            <person name="Gournas C."/>
            <person name="Habgood R."/>
            <person name="Hainaut M."/>
            <person name="Harispe M.L."/>
            <person name="Henrissat B."/>
            <person name="Hilden K.S."/>
            <person name="Hope R."/>
            <person name="Hossain A."/>
            <person name="Karabika E."/>
            <person name="Karaffa L."/>
            <person name="Karanyi Z."/>
            <person name="Krasevec N."/>
            <person name="Kuo A."/>
            <person name="Kusch H."/>
            <person name="LaButti K."/>
            <person name="Lagendijk E.L."/>
            <person name="Lapidus A."/>
            <person name="Levasseur A."/>
            <person name="Lindquist E."/>
            <person name="Lipzen A."/>
            <person name="Logrieco A.F."/>
            <person name="MacCabe A."/>
            <person name="Maekelae M.R."/>
            <person name="Malavazi I."/>
            <person name="Melin P."/>
            <person name="Meyer V."/>
            <person name="Mielnichuk N."/>
            <person name="Miskei M."/>
            <person name="Molnar A.P."/>
            <person name="Mule G."/>
            <person name="Ngan C.Y."/>
            <person name="Orejas M."/>
            <person name="Orosz E."/>
            <person name="Ouedraogo J.P."/>
            <person name="Overkamp K.M."/>
            <person name="Park H.-S."/>
            <person name="Perrone G."/>
            <person name="Piumi F."/>
            <person name="Punt P.J."/>
            <person name="Ram A.F."/>
            <person name="Ramon A."/>
            <person name="Rauscher S."/>
            <person name="Record E."/>
            <person name="Riano-Pachon D.M."/>
            <person name="Robert V."/>
            <person name="Roehrig J."/>
            <person name="Ruller R."/>
            <person name="Salamov A."/>
            <person name="Salih N.S."/>
            <person name="Samson R.A."/>
            <person name="Sandor E."/>
            <person name="Sanguinetti M."/>
            <person name="Schuetze T."/>
            <person name="Sepcic K."/>
            <person name="Shelest E."/>
            <person name="Sherlock G."/>
            <person name="Sophianopoulou V."/>
            <person name="Squina F.M."/>
            <person name="Sun H."/>
            <person name="Susca A."/>
            <person name="Todd R.B."/>
            <person name="Tsang A."/>
            <person name="Unkles S.E."/>
            <person name="van de Wiele N."/>
            <person name="van Rossen-Uffink D."/>
            <person name="Oliveira J.V."/>
            <person name="Vesth T.C."/>
            <person name="Visser J."/>
            <person name="Yu J.-H."/>
            <person name="Zhou M."/>
            <person name="Andersen M.R."/>
            <person name="Archer D.B."/>
            <person name="Baker S.E."/>
            <person name="Benoit I."/>
            <person name="Brakhage A.A."/>
            <person name="Braus G.H."/>
            <person name="Fischer R."/>
            <person name="Frisvad J.C."/>
            <person name="Goldman G.H."/>
            <person name="Houbraken J."/>
            <person name="Oakley B."/>
            <person name="Pocsi I."/>
            <person name="Scazzocchio C."/>
            <person name="Seiboth B."/>
            <person name="vanKuyk P.A."/>
            <person name="Wortman J."/>
            <person name="Dyer P.S."/>
            <person name="Grigoriev I.V."/>
        </authorList>
    </citation>
    <scope>NUCLEOTIDE SEQUENCE [LARGE SCALE GENOMIC DNA]</scope>
    <source>
        <strain evidence="2">ITEM 5010</strain>
    </source>
</reference>
<sequence>MTVEGMTMVYEVPDEQTLQEWFASTFIVSSASNAAELYSSATPIKQATLYYIPKSGEILLRAPHNLLDGKGMLYFTPYPLTIDLLPFWESAHTLNKYYQTTIKDDPEFLELNGHIMRVMLNAIQTPEFQAIPISRDAIVSSMGVAERYVQRAYGNMTVRDIRMGLDVLLGPSVLFVYTFQDQLRLAYSFNDGYEEPTKIDCYLKEIERVLIKELLG</sequence>
<evidence type="ECO:0000313" key="2">
    <source>
        <dbReference type="Proteomes" id="UP000188318"/>
    </source>
</evidence>
<dbReference type="AlphaFoldDB" id="A0A1R3S2C7"/>
<dbReference type="Proteomes" id="UP000188318">
    <property type="component" value="Unassembled WGS sequence"/>
</dbReference>
<accession>A0A1R3S2C7</accession>
<protein>
    <recommendedName>
        <fullName evidence="3">Condensation domain-containing protein</fullName>
    </recommendedName>
</protein>
<dbReference type="EMBL" id="KV907493">
    <property type="protein sequence ID" value="OOG00842.1"/>
    <property type="molecule type" value="Genomic_DNA"/>
</dbReference>
<dbReference type="VEuPathDB" id="FungiDB:ASPCADRAFT_125853"/>
<evidence type="ECO:0008006" key="3">
    <source>
        <dbReference type="Google" id="ProtNLM"/>
    </source>
</evidence>
<dbReference type="Gene3D" id="3.30.559.30">
    <property type="entry name" value="Nonribosomal peptide synthetase, condensation domain"/>
    <property type="match status" value="1"/>
</dbReference>
<gene>
    <name evidence="1" type="ORF">ASPCADRAFT_125853</name>
</gene>
<dbReference type="PANTHER" id="PTHR42034">
    <property type="entry name" value="CHROMOSOME 7, WHOLE GENOME SHOTGUN SEQUENCE-RELATED"/>
    <property type="match status" value="1"/>
</dbReference>
<dbReference type="OrthoDB" id="2548233at2759"/>
<keyword evidence="2" id="KW-1185">Reference proteome</keyword>
<proteinExistence type="predicted"/>
<organism evidence="1 2">
    <name type="scientific">Aspergillus carbonarius (strain ITEM 5010)</name>
    <dbReference type="NCBI Taxonomy" id="602072"/>
    <lineage>
        <taxon>Eukaryota</taxon>
        <taxon>Fungi</taxon>
        <taxon>Dikarya</taxon>
        <taxon>Ascomycota</taxon>
        <taxon>Pezizomycotina</taxon>
        <taxon>Eurotiomycetes</taxon>
        <taxon>Eurotiomycetidae</taxon>
        <taxon>Eurotiales</taxon>
        <taxon>Aspergillaceae</taxon>
        <taxon>Aspergillus</taxon>
        <taxon>Aspergillus subgen. Circumdati</taxon>
    </lineage>
</organism>
<dbReference type="PANTHER" id="PTHR42034:SF1">
    <property type="entry name" value="CONDENSATION DOMAIN-CONTAINING PROTEIN"/>
    <property type="match status" value="1"/>
</dbReference>
<evidence type="ECO:0000313" key="1">
    <source>
        <dbReference type="EMBL" id="OOG00842.1"/>
    </source>
</evidence>